<accession>A0A7W5DHV7</accession>
<dbReference type="Pfam" id="PF17680">
    <property type="entry name" value="FlgO"/>
    <property type="match status" value="1"/>
</dbReference>
<gene>
    <name evidence="3" type="ORF">FHR95_000359</name>
</gene>
<sequence>MPYPLRLACLLLLMLLSLSGCARHEGALYNAPPAPGLADALDKAMRDMVEAFPELTDQGPLIAASFIDVEGVEPPSAFERIAAELSASALARAGMPVHDVLLDGRQLRQVRGGDGLLSWQVRDLGNRQDADALLLGTYARGHEHLYLALRVVELHSDRILGSSSLALKLDGDLRELLRPR</sequence>
<comment type="caution">
    <text evidence="3">The sequence shown here is derived from an EMBL/GenBank/DDBJ whole genome shotgun (WGS) entry which is preliminary data.</text>
</comment>
<name>A0A7W5DHV7_9GAMM</name>
<keyword evidence="1" id="KW-0732">Signal</keyword>
<keyword evidence="4" id="KW-1185">Reference proteome</keyword>
<organism evidence="3 4">
    <name type="scientific">Halomonas fontilapidosi</name>
    <dbReference type="NCBI Taxonomy" id="616675"/>
    <lineage>
        <taxon>Bacteria</taxon>
        <taxon>Pseudomonadati</taxon>
        <taxon>Pseudomonadota</taxon>
        <taxon>Gammaproteobacteria</taxon>
        <taxon>Oceanospirillales</taxon>
        <taxon>Halomonadaceae</taxon>
        <taxon>Halomonas</taxon>
    </lineage>
</organism>
<dbReference type="EMBL" id="JACHXQ010000001">
    <property type="protein sequence ID" value="MBB3182835.1"/>
    <property type="molecule type" value="Genomic_DNA"/>
</dbReference>
<dbReference type="RefSeq" id="WP_183313127.1">
    <property type="nucleotide sequence ID" value="NZ_JACHXQ010000001.1"/>
</dbReference>
<evidence type="ECO:0000259" key="2">
    <source>
        <dbReference type="Pfam" id="PF17680"/>
    </source>
</evidence>
<protein>
    <recommendedName>
        <fullName evidence="2">FlgO domain-containing protein</fullName>
    </recommendedName>
</protein>
<reference evidence="3 4" key="1">
    <citation type="submission" date="2020-08" db="EMBL/GenBank/DDBJ databases">
        <title>Genomic Encyclopedia of Type Strains, Phase III (KMG-III): the genomes of soil and plant-associated and newly described type strains.</title>
        <authorList>
            <person name="Whitman W."/>
        </authorList>
    </citation>
    <scope>NUCLEOTIDE SEQUENCE [LARGE SCALE GENOMIC DNA]</scope>
    <source>
        <strain evidence="3 4">CECT 7341</strain>
    </source>
</reference>
<feature type="chain" id="PRO_5031216173" description="FlgO domain-containing protein" evidence="1">
    <location>
        <begin position="23"/>
        <end position="180"/>
    </location>
</feature>
<proteinExistence type="predicted"/>
<evidence type="ECO:0000313" key="3">
    <source>
        <dbReference type="EMBL" id="MBB3182835.1"/>
    </source>
</evidence>
<feature type="domain" description="FlgO" evidence="2">
    <location>
        <begin position="43"/>
        <end position="168"/>
    </location>
</feature>
<evidence type="ECO:0000256" key="1">
    <source>
        <dbReference type="SAM" id="SignalP"/>
    </source>
</evidence>
<dbReference type="PROSITE" id="PS51257">
    <property type="entry name" value="PROKAR_LIPOPROTEIN"/>
    <property type="match status" value="1"/>
</dbReference>
<feature type="signal peptide" evidence="1">
    <location>
        <begin position="1"/>
        <end position="22"/>
    </location>
</feature>
<evidence type="ECO:0000313" key="4">
    <source>
        <dbReference type="Proteomes" id="UP000563050"/>
    </source>
</evidence>
<dbReference type="AlphaFoldDB" id="A0A7W5DHV7"/>
<dbReference type="InterPro" id="IPR041215">
    <property type="entry name" value="FlgO_dom"/>
</dbReference>
<dbReference type="Proteomes" id="UP000563050">
    <property type="component" value="Unassembled WGS sequence"/>
</dbReference>